<evidence type="ECO:0000313" key="2">
    <source>
        <dbReference type="Proteomes" id="UP000615755"/>
    </source>
</evidence>
<name>A0ABR9EH22_9GAMM</name>
<dbReference type="RefSeq" id="WP_192509392.1">
    <property type="nucleotide sequence ID" value="NZ_AQGV01000015.1"/>
</dbReference>
<organism evidence="1 2">
    <name type="scientific">Pseudoalteromonas aurantia 208</name>
    <dbReference type="NCBI Taxonomy" id="1314867"/>
    <lineage>
        <taxon>Bacteria</taxon>
        <taxon>Pseudomonadati</taxon>
        <taxon>Pseudomonadota</taxon>
        <taxon>Gammaproteobacteria</taxon>
        <taxon>Alteromonadales</taxon>
        <taxon>Pseudoalteromonadaceae</taxon>
        <taxon>Pseudoalteromonas</taxon>
    </lineage>
</organism>
<dbReference type="Proteomes" id="UP000615755">
    <property type="component" value="Unassembled WGS sequence"/>
</dbReference>
<dbReference type="EMBL" id="AQGV01000015">
    <property type="protein sequence ID" value="MBE0370239.1"/>
    <property type="molecule type" value="Genomic_DNA"/>
</dbReference>
<accession>A0ABR9EH22</accession>
<dbReference type="InterPro" id="IPR054222">
    <property type="entry name" value="DUF6942"/>
</dbReference>
<proteinExistence type="predicted"/>
<protein>
    <submittedName>
        <fullName evidence="1">Uncharacterized protein</fullName>
    </submittedName>
</protein>
<reference evidence="1 2" key="1">
    <citation type="submission" date="2015-03" db="EMBL/GenBank/DDBJ databases">
        <title>Genome sequence of Pseudoalteromonas aurantia.</title>
        <authorList>
            <person name="Xie B.-B."/>
            <person name="Rong J.-C."/>
            <person name="Qin Q.-L."/>
            <person name="Zhang Y.-Z."/>
        </authorList>
    </citation>
    <scope>NUCLEOTIDE SEQUENCE [LARGE SCALE GENOMIC DNA]</scope>
    <source>
        <strain evidence="1 2">208</strain>
    </source>
</reference>
<dbReference type="Pfam" id="PF22098">
    <property type="entry name" value="DUF6942"/>
    <property type="match status" value="1"/>
</dbReference>
<evidence type="ECO:0000313" key="1">
    <source>
        <dbReference type="EMBL" id="MBE0370239.1"/>
    </source>
</evidence>
<keyword evidence="2" id="KW-1185">Reference proteome</keyword>
<comment type="caution">
    <text evidence="1">The sequence shown here is derived from an EMBL/GenBank/DDBJ whole genome shotgun (WGS) entry which is preliminary data.</text>
</comment>
<sequence length="175" mass="20401">MKILTHGFGVKNGIFAVYIERPPPMSEYNYLDIIQPLASGEITAINTACGNGWRKIFNVYAKFLAEFNHKDHDFTKHKTWQEYRDKCLLQQHSHEVLLFSPPNFADKSYKYHIIAGRGYAKKILRDHIFTNSLIWIDEEFAIDPKLNLVICPYFDYRQLSNIKISKLCGILKSLD</sequence>
<gene>
    <name evidence="1" type="ORF">PAUR_b0219</name>
</gene>